<name>A1WPJ8_VEREI</name>
<keyword evidence="3" id="KW-1185">Reference proteome</keyword>
<sequence>MNLQYRVELEPSEQEMLATLLGAGKHAARTLKRAQILLAAHAGRDDASIAATVAVGESTVYRTKRRFVELGLEAALAEQARAGAQRKLSGKEQALLIATACANPPAGRARWTLELLADEFVKLTEHEALSCETVRRRLAENDLKPWRKDMWCIPKVDAEYVARMEDVLDLYAQDPDPQQPVVCFDESPTQLIGEVRQPIPAEPGQPLRYDYEYKRNGTANLFVFLDAHRSWRRVKVTERRMAQDFAQCMRDLVDIHYPQAERIRLVLDNLSTHTAAALYQSMPPQEARRILQRIEFHYTPKHASWLNMVEIEIGVLRRQCLDRRIDCRERLIAEIEAWEHLRNASGARIHWMFSTDKARQKLAKAYPVPACGKPS</sequence>
<proteinExistence type="predicted"/>
<dbReference type="Pfam" id="PF13565">
    <property type="entry name" value="HTH_32"/>
    <property type="match status" value="1"/>
</dbReference>
<dbReference type="eggNOG" id="COG3415">
    <property type="taxonomic scope" value="Bacteria"/>
</dbReference>
<dbReference type="KEGG" id="vei:Veis_3846"/>
<accession>A1WPJ8</accession>
<dbReference type="Proteomes" id="UP000000374">
    <property type="component" value="Chromosome"/>
</dbReference>
<dbReference type="AlphaFoldDB" id="A1WPJ8"/>
<protein>
    <submittedName>
        <fullName evidence="2">Transposase</fullName>
    </submittedName>
</protein>
<dbReference type="SUPFAM" id="SSF46689">
    <property type="entry name" value="Homeodomain-like"/>
    <property type="match status" value="1"/>
</dbReference>
<dbReference type="InterPro" id="IPR038717">
    <property type="entry name" value="Tc1-like_DDE_dom"/>
</dbReference>
<dbReference type="OrthoDB" id="2375382at2"/>
<dbReference type="InterPro" id="IPR009057">
    <property type="entry name" value="Homeodomain-like_sf"/>
</dbReference>
<evidence type="ECO:0000313" key="2">
    <source>
        <dbReference type="EMBL" id="ABM59555.1"/>
    </source>
</evidence>
<organism evidence="2 3">
    <name type="scientific">Verminephrobacter eiseniae (strain EF01-2)</name>
    <dbReference type="NCBI Taxonomy" id="391735"/>
    <lineage>
        <taxon>Bacteria</taxon>
        <taxon>Pseudomonadati</taxon>
        <taxon>Pseudomonadota</taxon>
        <taxon>Betaproteobacteria</taxon>
        <taxon>Burkholderiales</taxon>
        <taxon>Comamonadaceae</taxon>
        <taxon>Verminephrobacter</taxon>
    </lineage>
</organism>
<dbReference type="Pfam" id="PF13358">
    <property type="entry name" value="DDE_3"/>
    <property type="match status" value="1"/>
</dbReference>
<dbReference type="eggNOG" id="COG3335">
    <property type="taxonomic scope" value="Bacteria"/>
</dbReference>
<evidence type="ECO:0000313" key="3">
    <source>
        <dbReference type="Proteomes" id="UP000000374"/>
    </source>
</evidence>
<dbReference type="HOGENOM" id="CLU_041125_0_1_4"/>
<dbReference type="GeneID" id="76462206"/>
<dbReference type="RefSeq" id="WP_011811543.1">
    <property type="nucleotide sequence ID" value="NC_008786.1"/>
</dbReference>
<dbReference type="InterPro" id="IPR047655">
    <property type="entry name" value="Transpos_IS630-like"/>
</dbReference>
<dbReference type="STRING" id="391735.Veis_3846"/>
<reference evidence="3" key="1">
    <citation type="submission" date="2006-12" db="EMBL/GenBank/DDBJ databases">
        <title>Complete sequence of chromosome 1 of Verminephrobacter eiseniae EF01-2.</title>
        <authorList>
            <person name="Copeland A."/>
            <person name="Lucas S."/>
            <person name="Lapidus A."/>
            <person name="Barry K."/>
            <person name="Detter J.C."/>
            <person name="Glavina del Rio T."/>
            <person name="Dalin E."/>
            <person name="Tice H."/>
            <person name="Pitluck S."/>
            <person name="Chertkov O."/>
            <person name="Brettin T."/>
            <person name="Bruce D."/>
            <person name="Han C."/>
            <person name="Tapia R."/>
            <person name="Gilna P."/>
            <person name="Schmutz J."/>
            <person name="Larimer F."/>
            <person name="Land M."/>
            <person name="Hauser L."/>
            <person name="Kyrpides N."/>
            <person name="Kim E."/>
            <person name="Stahl D."/>
            <person name="Richardson P."/>
        </authorList>
    </citation>
    <scope>NUCLEOTIDE SEQUENCE [LARGE SCALE GENOMIC DNA]</scope>
    <source>
        <strain evidence="3">EF01-2</strain>
    </source>
</reference>
<gene>
    <name evidence="2" type="ordered locus">Veis_3846</name>
</gene>
<dbReference type="EMBL" id="CP000542">
    <property type="protein sequence ID" value="ABM59555.1"/>
    <property type="molecule type" value="Genomic_DNA"/>
</dbReference>
<dbReference type="NCBIfam" id="NF033545">
    <property type="entry name" value="transpos_IS630"/>
    <property type="match status" value="1"/>
</dbReference>
<feature type="domain" description="Tc1-like transposase DDE" evidence="1">
    <location>
        <begin position="180"/>
        <end position="332"/>
    </location>
</feature>
<evidence type="ECO:0000259" key="1">
    <source>
        <dbReference type="Pfam" id="PF13358"/>
    </source>
</evidence>